<dbReference type="InterPro" id="IPR006427">
    <property type="entry name" value="Portal_HK97"/>
</dbReference>
<organism evidence="2 3">
    <name type="scientific">Desulfotomaculum copahuensis</name>
    <dbReference type="NCBI Taxonomy" id="1838280"/>
    <lineage>
        <taxon>Bacteria</taxon>
        <taxon>Bacillati</taxon>
        <taxon>Bacillota</taxon>
        <taxon>Clostridia</taxon>
        <taxon>Eubacteriales</taxon>
        <taxon>Desulfotomaculaceae</taxon>
        <taxon>Desulfotomaculum</taxon>
    </lineage>
</organism>
<dbReference type="InterPro" id="IPR006944">
    <property type="entry name" value="Phage/GTA_portal"/>
</dbReference>
<dbReference type="InterPro" id="IPR006528">
    <property type="entry name" value="Phage_head_morphogenesis_dom"/>
</dbReference>
<feature type="domain" description="Phage head morphogenesis" evidence="1">
    <location>
        <begin position="567"/>
        <end position="678"/>
    </location>
</feature>
<dbReference type="Pfam" id="PF04860">
    <property type="entry name" value="Phage_portal"/>
    <property type="match status" value="1"/>
</dbReference>
<reference evidence="2 3" key="1">
    <citation type="submission" date="2016-04" db="EMBL/GenBank/DDBJ databases">
        <authorList>
            <person name="Evans L.H."/>
            <person name="Alamgir A."/>
            <person name="Owens N."/>
            <person name="Weber N.D."/>
            <person name="Virtaneva K."/>
            <person name="Barbian K."/>
            <person name="Babar A."/>
            <person name="Rosenke K."/>
        </authorList>
    </citation>
    <scope>NUCLEOTIDE SEQUENCE [LARGE SCALE GENOMIC DNA]</scope>
    <source>
        <strain evidence="2 3">LMa1</strain>
    </source>
</reference>
<protein>
    <submittedName>
        <fullName evidence="2">Phage portal protein</fullName>
    </submittedName>
</protein>
<dbReference type="Pfam" id="PF04233">
    <property type="entry name" value="Phage_Mu_F"/>
    <property type="match status" value="1"/>
</dbReference>
<evidence type="ECO:0000313" key="2">
    <source>
        <dbReference type="EMBL" id="OAT81096.1"/>
    </source>
</evidence>
<comment type="caution">
    <text evidence="2">The sequence shown here is derived from an EMBL/GenBank/DDBJ whole genome shotgun (WGS) entry which is preliminary data.</text>
</comment>
<dbReference type="EMBL" id="LYVF01000168">
    <property type="protein sequence ID" value="OAT81096.1"/>
    <property type="molecule type" value="Genomic_DNA"/>
</dbReference>
<dbReference type="OrthoDB" id="9765386at2"/>
<proteinExistence type="predicted"/>
<dbReference type="STRING" id="1838280.A6M21_11835"/>
<keyword evidence="3" id="KW-1185">Reference proteome</keyword>
<dbReference type="NCBIfam" id="TIGR01641">
    <property type="entry name" value="phageSPP1_gp7"/>
    <property type="match status" value="1"/>
</dbReference>
<evidence type="ECO:0000313" key="3">
    <source>
        <dbReference type="Proteomes" id="UP000078532"/>
    </source>
</evidence>
<dbReference type="AlphaFoldDB" id="A0A1B7LDF3"/>
<sequence length="687" mass="78645">MRFTKAGVAYGVKDRIQSIRAGLGLVGAGFQVMMGSKAPGTFLSQVWEAIQARWGEPPKRNSKQWLEMYGKNPRLRPVYKIAKDVAAAQWHLYAQQGKEKVELQDHPLIKLLNRPNPRMTGNAFMYLTQVYLSLRGEAFWLQERNGLGSPTELWPLPPYWVIETPASNRPYYRVDFRNGTQLMVPAEDIIMLVEPDPVNPYGRGLGSAEGIGDEVETDEYMAKWAKRFFWNNATPPVVFEAPNIQKEQAERIKEEWMERYAGYWNAHKPAILPWEAKIHELGKGQKEMDFVESRRYIRDTAMQHFMIPPELMGVIENSNRATIDAAYYIYAANVLKPCLDLIQEHIQVFLVPQFDDKLIFEFEDPVPANKEFRLQQANDGLKQGALTVNEWRERNGFDRLEEGGDVIYVPIGSVPTQVKQVKGRLKGKMTRGLTPEQKTAIWWMFDKAARSQESNLQRALKRYFQAQQDEITRNLEELLGEKAKAVYKDVDNLLQLLANWQEQYQALLDLLRQFWDASARDGWQAVQDIFDLPVSYELINPRVVQWMETNGAEKVKDITETTKRALAQTLAEGIAQGDGVAKLRDRVSEVFRQAKVVRAETIARTETHNAVSIGTFETYRAGRVEQKEWLATRDSRVRDSHISIDREVRPIDQPFSNGLMYPGAPGPPGEVINCRCALLPVIEGVED</sequence>
<name>A0A1B7LDF3_9FIRM</name>
<accession>A0A1B7LDF3</accession>
<evidence type="ECO:0000259" key="1">
    <source>
        <dbReference type="Pfam" id="PF04233"/>
    </source>
</evidence>
<dbReference type="RefSeq" id="WP_066669109.1">
    <property type="nucleotide sequence ID" value="NZ_LYVF01000168.1"/>
</dbReference>
<dbReference type="Proteomes" id="UP000078532">
    <property type="component" value="Unassembled WGS sequence"/>
</dbReference>
<gene>
    <name evidence="2" type="ORF">A6M21_11835</name>
</gene>
<dbReference type="NCBIfam" id="TIGR01537">
    <property type="entry name" value="portal_HK97"/>
    <property type="match status" value="1"/>
</dbReference>